<evidence type="ECO:0000313" key="3">
    <source>
        <dbReference type="Proteomes" id="UP000245533"/>
    </source>
</evidence>
<dbReference type="FunFam" id="3.30.1330.40:FF:000001">
    <property type="entry name" value="L-PSP family endoribonuclease"/>
    <property type="match status" value="1"/>
</dbReference>
<gene>
    <name evidence="2" type="ORF">DDZ15_06910</name>
</gene>
<organism evidence="2 3">
    <name type="scientific">Rhodohalobacter mucosus</name>
    <dbReference type="NCBI Taxonomy" id="2079485"/>
    <lineage>
        <taxon>Bacteria</taxon>
        <taxon>Pseudomonadati</taxon>
        <taxon>Balneolota</taxon>
        <taxon>Balneolia</taxon>
        <taxon>Balneolales</taxon>
        <taxon>Balneolaceae</taxon>
        <taxon>Rhodohalobacter</taxon>
    </lineage>
</organism>
<comment type="caution">
    <text evidence="2">The sequence shown here is derived from an EMBL/GenBank/DDBJ whole genome shotgun (WGS) entry which is preliminary data.</text>
</comment>
<dbReference type="Gene3D" id="3.30.1330.40">
    <property type="entry name" value="RutC-like"/>
    <property type="match status" value="1"/>
</dbReference>
<dbReference type="PANTHER" id="PTHR11803:SF58">
    <property type="entry name" value="PROTEIN HMF1-RELATED"/>
    <property type="match status" value="1"/>
</dbReference>
<dbReference type="Proteomes" id="UP000245533">
    <property type="component" value="Unassembled WGS sequence"/>
</dbReference>
<accession>A0A316TV65</accession>
<dbReference type="OrthoDB" id="9803101at2"/>
<dbReference type="NCBIfam" id="TIGR00004">
    <property type="entry name" value="Rid family detoxifying hydrolase"/>
    <property type="match status" value="1"/>
</dbReference>
<dbReference type="CDD" id="cd00448">
    <property type="entry name" value="YjgF_YER057c_UK114_family"/>
    <property type="match status" value="1"/>
</dbReference>
<dbReference type="InterPro" id="IPR035959">
    <property type="entry name" value="RutC-like_sf"/>
</dbReference>
<evidence type="ECO:0000313" key="2">
    <source>
        <dbReference type="EMBL" id="PWN06995.1"/>
    </source>
</evidence>
<keyword evidence="3" id="KW-1185">Reference proteome</keyword>
<dbReference type="EMBL" id="QGGB01000005">
    <property type="protein sequence ID" value="PWN06995.1"/>
    <property type="molecule type" value="Genomic_DNA"/>
</dbReference>
<dbReference type="GO" id="GO:0005829">
    <property type="term" value="C:cytosol"/>
    <property type="evidence" value="ECO:0007669"/>
    <property type="project" value="TreeGrafter"/>
</dbReference>
<name>A0A316TV65_9BACT</name>
<dbReference type="InterPro" id="IPR006175">
    <property type="entry name" value="YjgF/YER057c/UK114"/>
</dbReference>
<dbReference type="PANTHER" id="PTHR11803">
    <property type="entry name" value="2-IMINOBUTANOATE/2-IMINOPROPANOATE DEAMINASE RIDA"/>
    <property type="match status" value="1"/>
</dbReference>
<sequence length="126" mass="13485">MSKQIVSTDKAPAAIGPYSQAVIFNGIVYCSGQIALIPETMEIVEGGIEEQTEQVMKNLSEVLRAAGSDFSNVLKCTIYLASMDDFIVVNGIYGASFPENPPARETVAVKTLPRNVLVEISCIASV</sequence>
<protein>
    <submittedName>
        <fullName evidence="2">Reactive intermediate/imine deaminase</fullName>
    </submittedName>
</protein>
<proteinExistence type="inferred from homology"/>
<dbReference type="SUPFAM" id="SSF55298">
    <property type="entry name" value="YjgF-like"/>
    <property type="match status" value="1"/>
</dbReference>
<dbReference type="AlphaFoldDB" id="A0A316TV65"/>
<comment type="similarity">
    <text evidence="1">Belongs to the RutC family.</text>
</comment>
<evidence type="ECO:0000256" key="1">
    <source>
        <dbReference type="ARBA" id="ARBA00010552"/>
    </source>
</evidence>
<dbReference type="GO" id="GO:0019239">
    <property type="term" value="F:deaminase activity"/>
    <property type="evidence" value="ECO:0007669"/>
    <property type="project" value="TreeGrafter"/>
</dbReference>
<dbReference type="RefSeq" id="WP_109646344.1">
    <property type="nucleotide sequence ID" value="NZ_QGGB01000005.1"/>
</dbReference>
<dbReference type="Pfam" id="PF01042">
    <property type="entry name" value="Ribonuc_L-PSP"/>
    <property type="match status" value="1"/>
</dbReference>
<dbReference type="InterPro" id="IPR006056">
    <property type="entry name" value="RidA"/>
</dbReference>
<reference evidence="2 3" key="1">
    <citation type="submission" date="2018-05" db="EMBL/GenBank/DDBJ databases">
        <title>Rhodohalobacter halophilus gen. nov., sp. nov., a moderately halophilic member of the family Balneolaceae.</title>
        <authorList>
            <person name="Liu Z.-W."/>
        </authorList>
    </citation>
    <scope>NUCLEOTIDE SEQUENCE [LARGE SCALE GENOMIC DNA]</scope>
    <source>
        <strain evidence="2 3">8A47</strain>
    </source>
</reference>